<accession>A0AAV7RHZ4</accession>
<dbReference type="EMBL" id="JANPWB010000009">
    <property type="protein sequence ID" value="KAJ1150440.1"/>
    <property type="molecule type" value="Genomic_DNA"/>
</dbReference>
<name>A0AAV7RHZ4_PLEWA</name>
<proteinExistence type="predicted"/>
<sequence length="141" mass="16198">MDDKGIYGTSGLRYSELDEGINEVLDYEEDEKEEGEIRESAQEEVDLWLVRYDSRHRHQELVGDASLSVFQALKWYTKSRDVGAQTRQGLRATPPTMGLVTVLKAGCIVEAERKFVWSLDLWTLLVKWTDTRLELENSADT</sequence>
<evidence type="ECO:0000313" key="2">
    <source>
        <dbReference type="Proteomes" id="UP001066276"/>
    </source>
</evidence>
<comment type="caution">
    <text evidence="1">The sequence shown here is derived from an EMBL/GenBank/DDBJ whole genome shotgun (WGS) entry which is preliminary data.</text>
</comment>
<evidence type="ECO:0000313" key="1">
    <source>
        <dbReference type="EMBL" id="KAJ1150440.1"/>
    </source>
</evidence>
<dbReference type="AlphaFoldDB" id="A0AAV7RHZ4"/>
<keyword evidence="2" id="KW-1185">Reference proteome</keyword>
<reference evidence="1" key="1">
    <citation type="journal article" date="2022" name="bioRxiv">
        <title>Sequencing and chromosome-scale assembly of the giantPleurodeles waltlgenome.</title>
        <authorList>
            <person name="Brown T."/>
            <person name="Elewa A."/>
            <person name="Iarovenko S."/>
            <person name="Subramanian E."/>
            <person name="Araus A.J."/>
            <person name="Petzold A."/>
            <person name="Susuki M."/>
            <person name="Suzuki K.-i.T."/>
            <person name="Hayashi T."/>
            <person name="Toyoda A."/>
            <person name="Oliveira C."/>
            <person name="Osipova E."/>
            <person name="Leigh N.D."/>
            <person name="Simon A."/>
            <person name="Yun M.H."/>
        </authorList>
    </citation>
    <scope>NUCLEOTIDE SEQUENCE</scope>
    <source>
        <strain evidence="1">20211129_DDA</strain>
        <tissue evidence="1">Liver</tissue>
    </source>
</reference>
<dbReference type="Proteomes" id="UP001066276">
    <property type="component" value="Chromosome 5"/>
</dbReference>
<protein>
    <submittedName>
        <fullName evidence="1">Uncharacterized protein</fullName>
    </submittedName>
</protein>
<gene>
    <name evidence="1" type="ORF">NDU88_003231</name>
</gene>
<organism evidence="1 2">
    <name type="scientific">Pleurodeles waltl</name>
    <name type="common">Iberian ribbed newt</name>
    <dbReference type="NCBI Taxonomy" id="8319"/>
    <lineage>
        <taxon>Eukaryota</taxon>
        <taxon>Metazoa</taxon>
        <taxon>Chordata</taxon>
        <taxon>Craniata</taxon>
        <taxon>Vertebrata</taxon>
        <taxon>Euteleostomi</taxon>
        <taxon>Amphibia</taxon>
        <taxon>Batrachia</taxon>
        <taxon>Caudata</taxon>
        <taxon>Salamandroidea</taxon>
        <taxon>Salamandridae</taxon>
        <taxon>Pleurodelinae</taxon>
        <taxon>Pleurodeles</taxon>
    </lineage>
</organism>